<keyword evidence="2" id="KW-0597">Phosphoprotein</keyword>
<feature type="domain" description="AMP-dependent synthetase/ligase" evidence="4">
    <location>
        <begin position="77"/>
        <end position="419"/>
    </location>
</feature>
<feature type="domain" description="Thioesterase" evidence="6">
    <location>
        <begin position="663"/>
        <end position="763"/>
    </location>
</feature>
<evidence type="ECO:0000256" key="2">
    <source>
        <dbReference type="ARBA" id="ARBA00022553"/>
    </source>
</evidence>
<evidence type="ECO:0000313" key="7">
    <source>
        <dbReference type="EMBL" id="NYY95168.1"/>
    </source>
</evidence>
<dbReference type="EMBL" id="JACBFH010000001">
    <property type="protein sequence ID" value="NYY95168.1"/>
    <property type="molecule type" value="Genomic_DNA"/>
</dbReference>
<sequence>MAPANAKPQALGPSSALKERDTGMIRFTPRSGGAVVDGVEWNAVREGPLDDGGPINPFEGLPLEFSSIPAIEHLGRVVDRFPHRICLDDGTNHLTFAQLHSVAVKLANLLSALVTAGQAVGLMMPSCIWQPVAMIACMAANRPCLPLNCRDPVSRNIEISTDARLTLVIGCVKDAPPSFANLAGVRWIDITNLADDENGGSVASLSHSVDEPALILYTSGSTGRPKGIVNSQRSLLQRVLQYVNAAHLTHEDVFLPLSGPTTIAGCREMLTSLLIGARLYIVDIEALGLHGTRQAIGSQCATVIYSVPTLLRAMISAGHHDDFQSVRILRIGGEKVLTADIEFFRQAMPRAYVQIGYSSTETTGSQCFPPAQFAEGAIAAPAGCLLPGIWFAVVGDDGTSVAQGKSGELIISSPFVTLGRWEKGVLIPSRIDPTDPKRRIHATGDLVMFDDRDVMHVVGRKDRQIKVNGRRLEPAELEVAVRRIPHVTDAVAVVTVVSELVIFVVLEPNSRIAFPGAIWEAIRRTVPGSLHPKRIHEIANIPRLEGGKIDVVALRAHDEAFAGTRLVSPARQAPDELRYAYSAVEQGWKRVLGTRSAVGSWDEAGGNSLQLLQLVMELENRIGRQLDLRAFALDADVARMAAAVARALGEDADLDCDQSSKPPLFLVPGSVGFGPSLIAFGATLDDVAQVTTVRYPALNALLSGQSEVADMAAAAMEQICRVQPSGDVRLLSYSLGGAVAFELGRRLIAEGRKVRFFGILDTNVGNEFSGYAETISRTLQRIRTHRVTIYRMLCRSFTKILVRLGREQLLRRVLEFRQWKFAPATHFMLTLEAEEVLRMRAFRDWVHQAHEQLPITGTLFSCRRPHVAPRMGWDRLVERVEVIPVSGEHLDLIVEPHLAINQPLIERALIATYRTSAIR</sequence>
<dbReference type="Pfam" id="PF00975">
    <property type="entry name" value="Thioesterase"/>
    <property type="match status" value="1"/>
</dbReference>
<dbReference type="EMBL" id="CP088280">
    <property type="protein sequence ID" value="UGX98016.1"/>
    <property type="molecule type" value="Genomic_DNA"/>
</dbReference>
<reference evidence="7" key="2">
    <citation type="submission" date="2020-06" db="EMBL/GenBank/DDBJ databases">
        <title>Whole Genome Sequence of Bradyrhizobium sp. Strain 323S2.</title>
        <authorList>
            <person name="Bromfield E.S.P."/>
        </authorList>
    </citation>
    <scope>NUCLEOTIDE SEQUENCE [LARGE SCALE GENOMIC DNA]</scope>
    <source>
        <strain evidence="7">323S2</strain>
    </source>
</reference>
<dbReference type="PANTHER" id="PTHR44845:SF6">
    <property type="entry name" value="BETA-ALANINE-ACTIVATING ENZYME"/>
    <property type="match status" value="1"/>
</dbReference>
<evidence type="ECO:0000259" key="4">
    <source>
        <dbReference type="Pfam" id="PF00501"/>
    </source>
</evidence>
<proteinExistence type="predicted"/>
<evidence type="ECO:0000313" key="9">
    <source>
        <dbReference type="Proteomes" id="UP000564836"/>
    </source>
</evidence>
<accession>A0A7Z0QIL9</accession>
<dbReference type="InterPro" id="IPR000873">
    <property type="entry name" value="AMP-dep_synth/lig_dom"/>
</dbReference>
<dbReference type="InterPro" id="IPR042099">
    <property type="entry name" value="ANL_N_sf"/>
</dbReference>
<dbReference type="InterPro" id="IPR001031">
    <property type="entry name" value="Thioesterase"/>
</dbReference>
<dbReference type="SUPFAM" id="SSF56801">
    <property type="entry name" value="Acetyl-CoA synthetase-like"/>
    <property type="match status" value="1"/>
</dbReference>
<dbReference type="InterPro" id="IPR029058">
    <property type="entry name" value="AB_hydrolase_fold"/>
</dbReference>
<dbReference type="InterPro" id="IPR020845">
    <property type="entry name" value="AMP-binding_CS"/>
</dbReference>
<dbReference type="PROSITE" id="PS00455">
    <property type="entry name" value="AMP_BINDING"/>
    <property type="match status" value="1"/>
</dbReference>
<evidence type="ECO:0000313" key="8">
    <source>
        <dbReference type="EMBL" id="UGX98016.1"/>
    </source>
</evidence>
<name>A0A7Z0QIL9_9BRAD</name>
<dbReference type="Gene3D" id="3.40.50.12780">
    <property type="entry name" value="N-terminal domain of ligase-like"/>
    <property type="match status" value="1"/>
</dbReference>
<feature type="region of interest" description="Disordered" evidence="3">
    <location>
        <begin position="1"/>
        <end position="23"/>
    </location>
</feature>
<dbReference type="Gene3D" id="3.30.300.30">
    <property type="match status" value="1"/>
</dbReference>
<evidence type="ECO:0000256" key="3">
    <source>
        <dbReference type="SAM" id="MobiDB-lite"/>
    </source>
</evidence>
<dbReference type="Gene3D" id="3.40.50.1820">
    <property type="entry name" value="alpha/beta hydrolase"/>
    <property type="match status" value="1"/>
</dbReference>
<evidence type="ECO:0000259" key="5">
    <source>
        <dbReference type="Pfam" id="PF00550"/>
    </source>
</evidence>
<dbReference type="Pfam" id="PF00501">
    <property type="entry name" value="AMP-binding"/>
    <property type="match status" value="1"/>
</dbReference>
<dbReference type="Gene3D" id="1.10.1200.10">
    <property type="entry name" value="ACP-like"/>
    <property type="match status" value="1"/>
</dbReference>
<dbReference type="RefSeq" id="WP_166341777.1">
    <property type="nucleotide sequence ID" value="NZ_CP088280.1"/>
</dbReference>
<dbReference type="Pfam" id="PF00550">
    <property type="entry name" value="PP-binding"/>
    <property type="match status" value="1"/>
</dbReference>
<reference evidence="8 9" key="1">
    <citation type="journal article" date="2017" name="Syst. Appl. Microbiol.">
        <title>Soybeans inoculated with root zone soils of Canadian native legumes harbour diverse and novel Bradyrhizobium spp. that possess agricultural potential.</title>
        <authorList>
            <person name="Bromfield E.S.P."/>
            <person name="Cloutier S."/>
            <person name="Tambong J.T."/>
            <person name="Tran Thi T.V."/>
        </authorList>
    </citation>
    <scope>NUCLEOTIDE SEQUENCE [LARGE SCALE GENOMIC DNA]</scope>
    <source>
        <strain evidence="8 9">323S2</strain>
    </source>
</reference>
<dbReference type="InterPro" id="IPR036736">
    <property type="entry name" value="ACP-like_sf"/>
</dbReference>
<dbReference type="AlphaFoldDB" id="A0A7Z0QIL9"/>
<reference evidence="8 9" key="3">
    <citation type="journal article" date="2022" name="Int. J. Syst. Evol. Microbiol.">
        <title>Strains of Bradyrhizobium barranii sp. nov. associated with legumes native to Canada are symbionts of soybeans and belong to different subspecies (subsp. barranii subsp. nov. and subsp. apii subsp. nov.) and symbiovars (sv. glycinearum and sv. septentrionale).</title>
        <authorList>
            <person name="Bromfield E.S.P."/>
            <person name="Cloutier S."/>
            <person name="Wasai-Hara S."/>
            <person name="Minamisawa K."/>
        </authorList>
    </citation>
    <scope>NUCLEOTIDE SEQUENCE [LARGE SCALE GENOMIC DNA]</scope>
    <source>
        <strain evidence="8 9">323S2</strain>
    </source>
</reference>
<gene>
    <name evidence="8" type="ORF">G6321_00023955</name>
    <name evidence="7" type="ORF">G6321_44245</name>
</gene>
<dbReference type="InterPro" id="IPR006162">
    <property type="entry name" value="Ppantetheine_attach_site"/>
</dbReference>
<protein>
    <submittedName>
        <fullName evidence="7">AMP-binding protein</fullName>
    </submittedName>
    <submittedName>
        <fullName evidence="8">Non-ribosomal peptide synthetase</fullName>
    </submittedName>
</protein>
<feature type="domain" description="Carrier" evidence="5">
    <location>
        <begin position="588"/>
        <end position="643"/>
    </location>
</feature>
<dbReference type="InterPro" id="IPR009081">
    <property type="entry name" value="PP-bd_ACP"/>
</dbReference>
<organism evidence="7">
    <name type="scientific">Bradyrhizobium barranii subsp. barranii</name>
    <dbReference type="NCBI Taxonomy" id="2823807"/>
    <lineage>
        <taxon>Bacteria</taxon>
        <taxon>Pseudomonadati</taxon>
        <taxon>Pseudomonadota</taxon>
        <taxon>Alphaproteobacteria</taxon>
        <taxon>Hyphomicrobiales</taxon>
        <taxon>Nitrobacteraceae</taxon>
        <taxon>Bradyrhizobium</taxon>
        <taxon>Bradyrhizobium barranii</taxon>
    </lineage>
</organism>
<dbReference type="PANTHER" id="PTHR44845">
    <property type="entry name" value="CARRIER DOMAIN-CONTAINING PROTEIN"/>
    <property type="match status" value="1"/>
</dbReference>
<keyword evidence="1" id="KW-0596">Phosphopantetheine</keyword>
<evidence type="ECO:0000256" key="1">
    <source>
        <dbReference type="ARBA" id="ARBA00022450"/>
    </source>
</evidence>
<dbReference type="InterPro" id="IPR045851">
    <property type="entry name" value="AMP-bd_C_sf"/>
</dbReference>
<dbReference type="SUPFAM" id="SSF53474">
    <property type="entry name" value="alpha/beta-Hydrolases"/>
    <property type="match status" value="1"/>
</dbReference>
<dbReference type="Proteomes" id="UP000564836">
    <property type="component" value="Chromosome"/>
</dbReference>
<evidence type="ECO:0000259" key="6">
    <source>
        <dbReference type="Pfam" id="PF00975"/>
    </source>
</evidence>
<dbReference type="PROSITE" id="PS00012">
    <property type="entry name" value="PHOSPHOPANTETHEINE"/>
    <property type="match status" value="1"/>
</dbReference>